<evidence type="ECO:0000256" key="2">
    <source>
        <dbReference type="ARBA" id="ARBA00007165"/>
    </source>
</evidence>
<keyword evidence="10" id="KW-1185">Reference proteome</keyword>
<dbReference type="OrthoDB" id="6079986at2"/>
<proteinExistence type="inferred from homology"/>
<dbReference type="InterPro" id="IPR002994">
    <property type="entry name" value="Surf1/Shy1"/>
</dbReference>
<reference evidence="8 9" key="1">
    <citation type="submission" date="2017-03" db="EMBL/GenBank/DDBJ databases">
        <authorList>
            <person name="Afonso C.L."/>
            <person name="Miller P.J."/>
            <person name="Scott M.A."/>
            <person name="Spackman E."/>
            <person name="Goraichik I."/>
            <person name="Dimitrov K.M."/>
            <person name="Suarez D.L."/>
            <person name="Swayne D.E."/>
        </authorList>
    </citation>
    <scope>NUCLEOTIDE SEQUENCE [LARGE SCALE GENOMIC DNA]</scope>
    <source>
        <strain evidence="8 9">CECT 8367</strain>
    </source>
</reference>
<dbReference type="CDD" id="cd06662">
    <property type="entry name" value="SURF1"/>
    <property type="match status" value="1"/>
</dbReference>
<keyword evidence="5 6" id="KW-0472">Membrane</keyword>
<accession>A0A1X6YCG4</accession>
<evidence type="ECO:0000256" key="5">
    <source>
        <dbReference type="ARBA" id="ARBA00023136"/>
    </source>
</evidence>
<evidence type="ECO:0000256" key="6">
    <source>
        <dbReference type="RuleBase" id="RU363076"/>
    </source>
</evidence>
<dbReference type="PROSITE" id="PS50895">
    <property type="entry name" value="SURF1"/>
    <property type="match status" value="1"/>
</dbReference>
<dbReference type="Proteomes" id="UP000240624">
    <property type="component" value="Unassembled WGS sequence"/>
</dbReference>
<evidence type="ECO:0000313" key="7">
    <source>
        <dbReference type="EMBL" id="PSK87059.1"/>
    </source>
</evidence>
<dbReference type="Proteomes" id="UP000193495">
    <property type="component" value="Unassembled WGS sequence"/>
</dbReference>
<dbReference type="PROSITE" id="PS51257">
    <property type="entry name" value="PROKAR_LIPOPROTEIN"/>
    <property type="match status" value="1"/>
</dbReference>
<dbReference type="PANTHER" id="PTHR23427">
    <property type="entry name" value="SURFEIT LOCUS PROTEIN"/>
    <property type="match status" value="1"/>
</dbReference>
<dbReference type="GO" id="GO:0005886">
    <property type="term" value="C:plasma membrane"/>
    <property type="evidence" value="ECO:0007669"/>
    <property type="project" value="UniProtKB-SubCell"/>
</dbReference>
<evidence type="ECO:0000313" key="8">
    <source>
        <dbReference type="EMBL" id="SLN17258.1"/>
    </source>
</evidence>
<evidence type="ECO:0000313" key="10">
    <source>
        <dbReference type="Proteomes" id="UP000240624"/>
    </source>
</evidence>
<comment type="similarity">
    <text evidence="2 6">Belongs to the SURF1 family.</text>
</comment>
<name>A0A1X6YCG4_9RHOB</name>
<gene>
    <name evidence="7" type="ORF">CLV79_103106</name>
    <name evidence="8" type="ORF">LOS8367_00294</name>
</gene>
<keyword evidence="3 6" id="KW-0812">Transmembrane</keyword>
<dbReference type="PANTHER" id="PTHR23427:SF2">
    <property type="entry name" value="SURFEIT LOCUS PROTEIN 1"/>
    <property type="match status" value="1"/>
</dbReference>
<dbReference type="AlphaFoldDB" id="A0A1X6YCG4"/>
<organism evidence="8 9">
    <name type="scientific">Limimaricola soesokkakensis</name>
    <dbReference type="NCBI Taxonomy" id="1343159"/>
    <lineage>
        <taxon>Bacteria</taxon>
        <taxon>Pseudomonadati</taxon>
        <taxon>Pseudomonadota</taxon>
        <taxon>Alphaproteobacteria</taxon>
        <taxon>Rhodobacterales</taxon>
        <taxon>Paracoccaceae</taxon>
        <taxon>Limimaricola</taxon>
    </lineage>
</organism>
<feature type="transmembrane region" description="Helical" evidence="6">
    <location>
        <begin position="193"/>
        <end position="215"/>
    </location>
</feature>
<keyword evidence="6" id="KW-1003">Cell membrane</keyword>
<dbReference type="Pfam" id="PF02104">
    <property type="entry name" value="SURF1"/>
    <property type="match status" value="1"/>
</dbReference>
<evidence type="ECO:0000256" key="4">
    <source>
        <dbReference type="ARBA" id="ARBA00022989"/>
    </source>
</evidence>
<protein>
    <recommendedName>
        <fullName evidence="6">SURF1-like protein</fullName>
    </recommendedName>
</protein>
<evidence type="ECO:0000256" key="3">
    <source>
        <dbReference type="ARBA" id="ARBA00022692"/>
    </source>
</evidence>
<feature type="transmembrane region" description="Helical" evidence="6">
    <location>
        <begin position="6"/>
        <end position="24"/>
    </location>
</feature>
<evidence type="ECO:0000256" key="1">
    <source>
        <dbReference type="ARBA" id="ARBA00004370"/>
    </source>
</evidence>
<keyword evidence="4 6" id="KW-1133">Transmembrane helix</keyword>
<sequence length="222" mass="23575">MRRIVLPLLMGVLGCAILIGLGVWQVQRLSWKTAILADLDARILAAPVPLSGVGTADPQAQRFLPVVAEGRLTGEEIHVLSAADGPGYRVIGVLETGGRRVMADLGFVPLGAKDLSRATPQAMITGNLHWPQEVDDWTPAPDTAANIWYARDVGPMAAALGTAPLLVVARRITPAIGTAPMPLDSGAVPNDHLGYAITWFSLAAVWAVMTGFFLWRGRRAAS</sequence>
<dbReference type="InterPro" id="IPR045214">
    <property type="entry name" value="Surf1/Surf4"/>
</dbReference>
<dbReference type="EMBL" id="PYGB01000003">
    <property type="protein sequence ID" value="PSK87059.1"/>
    <property type="molecule type" value="Genomic_DNA"/>
</dbReference>
<comment type="subcellular location">
    <subcellularLocation>
        <location evidence="6">Cell membrane</location>
        <topology evidence="6">Multi-pass membrane protein</topology>
    </subcellularLocation>
    <subcellularLocation>
        <location evidence="1">Membrane</location>
    </subcellularLocation>
</comment>
<dbReference type="RefSeq" id="WP_085894666.1">
    <property type="nucleotide sequence ID" value="NZ_CAXPGX010000177.1"/>
</dbReference>
<dbReference type="EMBL" id="FWFY01000001">
    <property type="protein sequence ID" value="SLN17258.1"/>
    <property type="molecule type" value="Genomic_DNA"/>
</dbReference>
<evidence type="ECO:0000313" key="9">
    <source>
        <dbReference type="Proteomes" id="UP000193495"/>
    </source>
</evidence>
<reference evidence="7 10" key="2">
    <citation type="submission" date="2018-03" db="EMBL/GenBank/DDBJ databases">
        <title>Genomic Encyclopedia of Archaeal and Bacterial Type Strains, Phase II (KMG-II): from individual species to whole genera.</title>
        <authorList>
            <person name="Goeker M."/>
        </authorList>
    </citation>
    <scope>NUCLEOTIDE SEQUENCE [LARGE SCALE GENOMIC DNA]</scope>
    <source>
        <strain evidence="7 10">DSM 29956</strain>
    </source>
</reference>